<comment type="caution">
    <text evidence="2">The sequence shown here is derived from an EMBL/GenBank/DDBJ whole genome shotgun (WGS) entry which is preliminary data.</text>
</comment>
<feature type="region of interest" description="Disordered" evidence="1">
    <location>
        <begin position="108"/>
        <end position="166"/>
    </location>
</feature>
<feature type="region of interest" description="Disordered" evidence="1">
    <location>
        <begin position="1"/>
        <end position="21"/>
    </location>
</feature>
<accession>A0A5B7G171</accession>
<proteinExistence type="predicted"/>
<dbReference type="OrthoDB" id="428111at2759"/>
<dbReference type="AlphaFoldDB" id="A0A5B7G171"/>
<keyword evidence="3" id="KW-1185">Reference proteome</keyword>
<evidence type="ECO:0000313" key="2">
    <source>
        <dbReference type="EMBL" id="MPC50993.1"/>
    </source>
</evidence>
<evidence type="ECO:0000256" key="1">
    <source>
        <dbReference type="SAM" id="MobiDB-lite"/>
    </source>
</evidence>
<organism evidence="2 3">
    <name type="scientific">Portunus trituberculatus</name>
    <name type="common">Swimming crab</name>
    <name type="synonym">Neptunus trituberculatus</name>
    <dbReference type="NCBI Taxonomy" id="210409"/>
    <lineage>
        <taxon>Eukaryota</taxon>
        <taxon>Metazoa</taxon>
        <taxon>Ecdysozoa</taxon>
        <taxon>Arthropoda</taxon>
        <taxon>Crustacea</taxon>
        <taxon>Multicrustacea</taxon>
        <taxon>Malacostraca</taxon>
        <taxon>Eumalacostraca</taxon>
        <taxon>Eucarida</taxon>
        <taxon>Decapoda</taxon>
        <taxon>Pleocyemata</taxon>
        <taxon>Brachyura</taxon>
        <taxon>Eubrachyura</taxon>
        <taxon>Portunoidea</taxon>
        <taxon>Portunidae</taxon>
        <taxon>Portuninae</taxon>
        <taxon>Portunus</taxon>
    </lineage>
</organism>
<protein>
    <submittedName>
        <fullName evidence="2">Uncharacterized protein</fullName>
    </submittedName>
</protein>
<feature type="compositionally biased region" description="Polar residues" evidence="1">
    <location>
        <begin position="219"/>
        <end position="239"/>
    </location>
</feature>
<name>A0A5B7G171_PORTR</name>
<dbReference type="EMBL" id="VSRR010009867">
    <property type="protein sequence ID" value="MPC50993.1"/>
    <property type="molecule type" value="Genomic_DNA"/>
</dbReference>
<feature type="compositionally biased region" description="Basic and acidic residues" evidence="1">
    <location>
        <begin position="125"/>
        <end position="134"/>
    </location>
</feature>
<sequence length="286" mass="29917">MGVFVPPATPHHSPGSTHAPHVASRTLNRQVAASLAPSSGGVRRGSTCVETVKGRNGKDPTLCHGPLPPRMTLDALPVQGSLLLQFGQTLQSLGGCIKASFEQGIHRKPAGLPPALHLHTSSGTRVRDRPRTHGPEGGGSPTPPVTNGASRLPTPAPLPLPEPNSSTCVLRTLQEHLTTSPRTTDTISSTSATDLALLPRTLNPAQDLLLETLSPTEAATPISSTPSGSADTHVTSQVMGSLARRRNSKPPAGPFKPLRLRLILVVLLLTVSRAQGELLPLCLPVF</sequence>
<dbReference type="Proteomes" id="UP000324222">
    <property type="component" value="Unassembled WGS sequence"/>
</dbReference>
<evidence type="ECO:0000313" key="3">
    <source>
        <dbReference type="Proteomes" id="UP000324222"/>
    </source>
</evidence>
<gene>
    <name evidence="2" type="ORF">E2C01_044829</name>
</gene>
<reference evidence="2 3" key="1">
    <citation type="submission" date="2019-05" db="EMBL/GenBank/DDBJ databases">
        <title>Another draft genome of Portunus trituberculatus and its Hox gene families provides insights of decapod evolution.</title>
        <authorList>
            <person name="Jeong J.-H."/>
            <person name="Song I."/>
            <person name="Kim S."/>
            <person name="Choi T."/>
            <person name="Kim D."/>
            <person name="Ryu S."/>
            <person name="Kim W."/>
        </authorList>
    </citation>
    <scope>NUCLEOTIDE SEQUENCE [LARGE SCALE GENOMIC DNA]</scope>
    <source>
        <tissue evidence="2">Muscle</tissue>
    </source>
</reference>
<feature type="region of interest" description="Disordered" evidence="1">
    <location>
        <begin position="219"/>
        <end position="251"/>
    </location>
</feature>